<dbReference type="InterPro" id="IPR003594">
    <property type="entry name" value="HATPase_dom"/>
</dbReference>
<feature type="binding site" evidence="8">
    <location>
        <position position="87"/>
    </location>
    <ligand>
        <name>ATP</name>
        <dbReference type="ChEBI" id="CHEBI:30616"/>
    </ligand>
</feature>
<evidence type="ECO:0000256" key="5">
    <source>
        <dbReference type="ARBA" id="ARBA00022840"/>
    </source>
</evidence>
<sequence length="726" mass="84040">MPEEVRMEEEVETFAFQAEIAQLMSLIINTFYSNKEIFLREIISNSSDALDKIRYESLTDPSKLDSGKELKIDLIPNLQDKTLTIIDTGIGMTKADLINNLGTIAKSGTKAFMEALQAGADISMIGQFGVGFYSAYLVADKVTVITKHNDDEQYAWESSAGGSFTIRTDNTEPLGRGTKIILHMKEDQSEYLEEKRIKEIVKKHSQFIGYPITLYVEKQRDKEISDDEAEEEKKDEEEKEKEDKDETPKIEDVGSDEEEDEQKEGKKKKTKKIKEKYIDQEELNKTKPIWTRNPDDITTEEYGEFYKSLTNDWEDHLAVKHFSVEGQLEFRALLFVPRRAPFDMFENKKKKNNIKLYVRRVFIMDNCEDLIPEYLNFIKGVVDSEDLPLNISREMLQQSKILKVIRKNLVKKCLDLFTELSEDKENFKKFYEHFSKNIKLGIHEDSTNRKKLSELLRYHSSASGDEMISLTEYVSRMKENQKHIYYITGETREQVAHSAFVERLRKHGLEVLYMTEPIDEYCVQQLKEFDGKTLVSITKEGLELPEDEEEKKKREEVQAKFENLCKVMKDILEKKVEKVVISNRLVESPCCIVTSTYGWTANMERIMKAQALRDNSTMGYMAAKKHLEINCDHPIIENLRQKVEADKNDKSVKDLVILLYETALLSSGFSLEDPQTHANRIYRMIKLGLGIDEDEATPEEETTSPQVEEIPPLEGDDDSSRMEEVD</sequence>
<dbReference type="InterPro" id="IPR020568">
    <property type="entry name" value="Ribosomal_Su5_D2-typ_SF"/>
</dbReference>
<dbReference type="InterPro" id="IPR037196">
    <property type="entry name" value="HSP90_C"/>
</dbReference>
<dbReference type="PIRSF" id="PIRSF002583">
    <property type="entry name" value="Hsp90"/>
    <property type="match status" value="1"/>
</dbReference>
<dbReference type="PRINTS" id="PR00775">
    <property type="entry name" value="HEATSHOCK90"/>
</dbReference>
<dbReference type="Gene3D" id="3.30.565.10">
    <property type="entry name" value="Histidine kinase-like ATPase, C-terminal domain"/>
    <property type="match status" value="1"/>
</dbReference>
<feature type="domain" description="Histidine kinase/HSP90-like ATPase" evidence="10">
    <location>
        <begin position="34"/>
        <end position="188"/>
    </location>
</feature>
<feature type="binding site" evidence="8">
    <location>
        <begin position="127"/>
        <end position="132"/>
    </location>
    <ligand>
        <name>ATP</name>
        <dbReference type="ChEBI" id="CHEBI:30616"/>
    </ligand>
</feature>
<dbReference type="InterPro" id="IPR019805">
    <property type="entry name" value="Heat_shock_protein_90_CS"/>
</dbReference>
<dbReference type="FunFam" id="3.30.230.80:FF:000001">
    <property type="entry name" value="Heat shock protein 90 alpha"/>
    <property type="match status" value="1"/>
</dbReference>
<comment type="caution">
    <text evidence="11">The sequence shown here is derived from an EMBL/GenBank/DDBJ whole genome shotgun (WGS) entry which is preliminary data.</text>
</comment>
<feature type="binding site" evidence="8">
    <location>
        <position position="106"/>
    </location>
    <ligand>
        <name>ATP</name>
        <dbReference type="ChEBI" id="CHEBI:30616"/>
    </ligand>
</feature>
<reference evidence="11" key="1">
    <citation type="thesis" date="2020" institute="ProQuest LLC" country="789 East Eisenhower Parkway, Ann Arbor, MI, USA">
        <title>Comparative Genomics and Chromosome Evolution.</title>
        <authorList>
            <person name="Mudd A.B."/>
        </authorList>
    </citation>
    <scope>NUCLEOTIDE SEQUENCE</scope>
    <source>
        <strain evidence="11">1538</strain>
        <tissue evidence="11">Blood</tissue>
    </source>
</reference>
<dbReference type="CDD" id="cd16927">
    <property type="entry name" value="HATPase_Hsp90-like"/>
    <property type="match status" value="1"/>
</dbReference>
<dbReference type="GO" id="GO:0016887">
    <property type="term" value="F:ATP hydrolysis activity"/>
    <property type="evidence" value="ECO:0007669"/>
    <property type="project" value="InterPro"/>
</dbReference>
<dbReference type="InterPro" id="IPR036890">
    <property type="entry name" value="HATPase_C_sf"/>
</dbReference>
<gene>
    <name evidence="11" type="ORF">GDO54_005522</name>
</gene>
<dbReference type="Pfam" id="PF13589">
    <property type="entry name" value="HATPase_c_3"/>
    <property type="match status" value="1"/>
</dbReference>
<dbReference type="SUPFAM" id="SSF54211">
    <property type="entry name" value="Ribosomal protein S5 domain 2-like"/>
    <property type="match status" value="1"/>
</dbReference>
<dbReference type="Gene3D" id="3.40.50.11260">
    <property type="match status" value="1"/>
</dbReference>
<proteinExistence type="inferred from homology"/>
<keyword evidence="5 8" id="KW-0067">ATP-binding</keyword>
<feature type="binding site" evidence="8">
    <location>
        <position position="393"/>
    </location>
    <ligand>
        <name>ATP</name>
        <dbReference type="ChEBI" id="CHEBI:30616"/>
    </ligand>
</feature>
<comment type="subcellular location">
    <subcellularLocation>
        <location evidence="1">Cytoplasm</location>
    </subcellularLocation>
</comment>
<dbReference type="GO" id="GO:0051082">
    <property type="term" value="F:unfolded protein binding"/>
    <property type="evidence" value="ECO:0007669"/>
    <property type="project" value="InterPro"/>
</dbReference>
<evidence type="ECO:0000256" key="4">
    <source>
        <dbReference type="ARBA" id="ARBA00022741"/>
    </source>
</evidence>
<dbReference type="HAMAP" id="MF_00505">
    <property type="entry name" value="HSP90"/>
    <property type="match status" value="1"/>
</dbReference>
<accession>A0AAV2ZKD1</accession>
<keyword evidence="7" id="KW-0143">Chaperone</keyword>
<feature type="compositionally biased region" description="Acidic residues" evidence="9">
    <location>
        <begin position="224"/>
        <end position="240"/>
    </location>
</feature>
<keyword evidence="6" id="KW-0346">Stress response</keyword>
<dbReference type="AlphaFoldDB" id="A0AAV2ZKD1"/>
<evidence type="ECO:0000313" key="11">
    <source>
        <dbReference type="EMBL" id="DBA14574.1"/>
    </source>
</evidence>
<dbReference type="EMBL" id="DYDO01000013">
    <property type="protein sequence ID" value="DBA14574.1"/>
    <property type="molecule type" value="Genomic_DNA"/>
</dbReference>
<evidence type="ECO:0000256" key="2">
    <source>
        <dbReference type="ARBA" id="ARBA00008239"/>
    </source>
</evidence>
<name>A0AAV2ZKD1_PYXAD</name>
<dbReference type="FunFam" id="3.30.565.10:FF:000204">
    <property type="entry name" value="Heat shock protein HSP 90-beta"/>
    <property type="match status" value="1"/>
</dbReference>
<dbReference type="SUPFAM" id="SSF110942">
    <property type="entry name" value="HSP90 C-terminal domain"/>
    <property type="match status" value="1"/>
</dbReference>
<evidence type="ECO:0000256" key="9">
    <source>
        <dbReference type="SAM" id="MobiDB-lite"/>
    </source>
</evidence>
<evidence type="ECO:0000256" key="8">
    <source>
        <dbReference type="PIRSR" id="PIRSR002583-1"/>
    </source>
</evidence>
<feature type="compositionally biased region" description="Acidic residues" evidence="9">
    <location>
        <begin position="692"/>
        <end position="702"/>
    </location>
</feature>
<evidence type="ECO:0000313" key="12">
    <source>
        <dbReference type="Proteomes" id="UP001181693"/>
    </source>
</evidence>
<dbReference type="Gene3D" id="1.20.120.790">
    <property type="entry name" value="Heat shock protein 90, C-terminal domain"/>
    <property type="match status" value="1"/>
</dbReference>
<dbReference type="PANTHER" id="PTHR11528">
    <property type="entry name" value="HEAT SHOCK PROTEIN 90 FAMILY MEMBER"/>
    <property type="match status" value="1"/>
</dbReference>
<dbReference type="Pfam" id="PF00183">
    <property type="entry name" value="HSP90"/>
    <property type="match status" value="1"/>
</dbReference>
<feature type="binding site" evidence="8">
    <location>
        <position position="178"/>
    </location>
    <ligand>
        <name>ATP</name>
        <dbReference type="ChEBI" id="CHEBI:30616"/>
    </ligand>
</feature>
<dbReference type="FunFam" id="3.40.50.11260:FF:000001">
    <property type="entry name" value="Heat shock protein 90 alpha"/>
    <property type="match status" value="1"/>
</dbReference>
<evidence type="ECO:0000256" key="3">
    <source>
        <dbReference type="ARBA" id="ARBA00022490"/>
    </source>
</evidence>
<feature type="compositionally biased region" description="Basic and acidic residues" evidence="9">
    <location>
        <begin position="241"/>
        <end position="252"/>
    </location>
</feature>
<dbReference type="SUPFAM" id="SSF55874">
    <property type="entry name" value="ATPase domain of HSP90 chaperone/DNA topoisomerase II/histidine kinase"/>
    <property type="match status" value="1"/>
</dbReference>
<dbReference type="InterPro" id="IPR020575">
    <property type="entry name" value="Hsp90_N"/>
</dbReference>
<feature type="binding site" evidence="8">
    <location>
        <position position="41"/>
    </location>
    <ligand>
        <name>ATP</name>
        <dbReference type="ChEBI" id="CHEBI:30616"/>
    </ligand>
</feature>
<dbReference type="Gene3D" id="3.30.230.80">
    <property type="match status" value="1"/>
</dbReference>
<evidence type="ECO:0000256" key="6">
    <source>
        <dbReference type="ARBA" id="ARBA00023016"/>
    </source>
</evidence>
<dbReference type="GO" id="GO:0005737">
    <property type="term" value="C:cytoplasm"/>
    <property type="evidence" value="ECO:0007669"/>
    <property type="project" value="UniProtKB-SubCell"/>
</dbReference>
<organism evidence="11 12">
    <name type="scientific">Pyxicephalus adspersus</name>
    <name type="common">African bullfrog</name>
    <dbReference type="NCBI Taxonomy" id="30357"/>
    <lineage>
        <taxon>Eukaryota</taxon>
        <taxon>Metazoa</taxon>
        <taxon>Chordata</taxon>
        <taxon>Craniata</taxon>
        <taxon>Vertebrata</taxon>
        <taxon>Euteleostomi</taxon>
        <taxon>Amphibia</taxon>
        <taxon>Batrachia</taxon>
        <taxon>Anura</taxon>
        <taxon>Neobatrachia</taxon>
        <taxon>Ranoidea</taxon>
        <taxon>Pyxicephalidae</taxon>
        <taxon>Pyxicephalinae</taxon>
        <taxon>Pyxicephalus</taxon>
    </lineage>
</organism>
<dbReference type="GO" id="GO:0005524">
    <property type="term" value="F:ATP binding"/>
    <property type="evidence" value="ECO:0007669"/>
    <property type="project" value="UniProtKB-KW"/>
</dbReference>
<dbReference type="PROSITE" id="PS00298">
    <property type="entry name" value="HSP90"/>
    <property type="match status" value="1"/>
</dbReference>
<dbReference type="GO" id="GO:0140662">
    <property type="term" value="F:ATP-dependent protein folding chaperone"/>
    <property type="evidence" value="ECO:0007669"/>
    <property type="project" value="InterPro"/>
</dbReference>
<dbReference type="InterPro" id="IPR001404">
    <property type="entry name" value="Hsp90_fam"/>
</dbReference>
<evidence type="ECO:0000256" key="7">
    <source>
        <dbReference type="ARBA" id="ARBA00023186"/>
    </source>
</evidence>
<dbReference type="SMART" id="SM00387">
    <property type="entry name" value="HATPase_c"/>
    <property type="match status" value="1"/>
</dbReference>
<protein>
    <recommendedName>
        <fullName evidence="10">Histidine kinase/HSP90-like ATPase domain-containing protein</fullName>
    </recommendedName>
</protein>
<comment type="similarity">
    <text evidence="2">Belongs to the heat shock protein 90 family.</text>
</comment>
<keyword evidence="4 8" id="KW-0547">Nucleotide-binding</keyword>
<evidence type="ECO:0000259" key="10">
    <source>
        <dbReference type="SMART" id="SM00387"/>
    </source>
</evidence>
<feature type="binding site" evidence="8">
    <location>
        <position position="92"/>
    </location>
    <ligand>
        <name>ATP</name>
        <dbReference type="ChEBI" id="CHEBI:30616"/>
    </ligand>
</feature>
<feature type="region of interest" description="Disordered" evidence="9">
    <location>
        <begin position="692"/>
        <end position="726"/>
    </location>
</feature>
<dbReference type="Proteomes" id="UP001181693">
    <property type="component" value="Unassembled WGS sequence"/>
</dbReference>
<keyword evidence="3" id="KW-0963">Cytoplasm</keyword>
<keyword evidence="12" id="KW-1185">Reference proteome</keyword>
<feature type="binding site" evidence="8">
    <location>
        <position position="45"/>
    </location>
    <ligand>
        <name>ATP</name>
        <dbReference type="ChEBI" id="CHEBI:30616"/>
    </ligand>
</feature>
<feature type="binding site" evidence="8">
    <location>
        <position position="100"/>
    </location>
    <ligand>
        <name>ATP</name>
        <dbReference type="ChEBI" id="CHEBI:30616"/>
    </ligand>
</feature>
<feature type="compositionally biased region" description="Acidic residues" evidence="9">
    <location>
        <begin position="253"/>
        <end position="262"/>
    </location>
</feature>
<feature type="region of interest" description="Disordered" evidence="9">
    <location>
        <begin position="221"/>
        <end position="271"/>
    </location>
</feature>
<dbReference type="NCBIfam" id="NF003555">
    <property type="entry name" value="PRK05218.1"/>
    <property type="match status" value="1"/>
</dbReference>
<dbReference type="FunFam" id="1.20.120.790:FF:000001">
    <property type="entry name" value="Heat shock protein 90 alpha"/>
    <property type="match status" value="1"/>
</dbReference>
<feature type="binding site" evidence="8">
    <location>
        <begin position="107"/>
        <end position="108"/>
    </location>
    <ligand>
        <name>ATP</name>
        <dbReference type="ChEBI" id="CHEBI:30616"/>
    </ligand>
</feature>
<evidence type="ECO:0000256" key="1">
    <source>
        <dbReference type="ARBA" id="ARBA00004496"/>
    </source>
</evidence>